<feature type="signal peptide" evidence="1">
    <location>
        <begin position="1"/>
        <end position="18"/>
    </location>
</feature>
<keyword evidence="3" id="KW-1185">Reference proteome</keyword>
<reference evidence="2 3" key="1">
    <citation type="submission" date="2023-12" db="EMBL/GenBank/DDBJ databases">
        <title>Baltic Sea Cyanobacteria.</title>
        <authorList>
            <person name="Delbaje E."/>
            <person name="Fewer D.P."/>
            <person name="Shishido T.K."/>
        </authorList>
    </citation>
    <scope>NUCLEOTIDE SEQUENCE [LARGE SCALE GENOMIC DNA]</scope>
    <source>
        <strain evidence="2 3">UHCC 0139</strain>
    </source>
</reference>
<evidence type="ECO:0000313" key="2">
    <source>
        <dbReference type="EMBL" id="MEA5391833.1"/>
    </source>
</evidence>
<gene>
    <name evidence="2" type="ORF">VB738_11255</name>
</gene>
<sequence length="281" mass="30880">MLLPLLLALSPAPGPVIANGPVVAVLENRRQPKPDGMDEVQPVATVRVDGKVVGQLMGALRIGPGSIDSVLQVVEMDPANPYPEVLLSTFTGGAHCCNDTRVLTSSPDGRRWFEVRRDPVNGGPNGASDPLGNGRFLLVDVDNRFLYQFASYAGSSAPSQIWQLEGPRFVDISHQPAVLPLHRRRLQEMESWFKQPADQRTEANGFLAAWVATKALVGEFDSGWKRMLGLYDRSSDWGLTSCEAGYNDKGECRQPERRYASYPEALRAFLRRTGYLPSASP</sequence>
<proteinExistence type="predicted"/>
<evidence type="ECO:0000313" key="3">
    <source>
        <dbReference type="Proteomes" id="UP001304461"/>
    </source>
</evidence>
<accession>A0ABU5RVL8</accession>
<name>A0ABU5RVL8_9CYAN</name>
<dbReference type="RefSeq" id="WP_323305817.1">
    <property type="nucleotide sequence ID" value="NZ_JAYGHX010000006.1"/>
</dbReference>
<protein>
    <submittedName>
        <fullName evidence="2">Uncharacterized protein</fullName>
    </submittedName>
</protein>
<keyword evidence="1" id="KW-0732">Signal</keyword>
<feature type="chain" id="PRO_5045529859" evidence="1">
    <location>
        <begin position="19"/>
        <end position="281"/>
    </location>
</feature>
<evidence type="ECO:0000256" key="1">
    <source>
        <dbReference type="SAM" id="SignalP"/>
    </source>
</evidence>
<organism evidence="2 3">
    <name type="scientific">Cyanobium gracile UHCC 0139</name>
    <dbReference type="NCBI Taxonomy" id="3110308"/>
    <lineage>
        <taxon>Bacteria</taxon>
        <taxon>Bacillati</taxon>
        <taxon>Cyanobacteriota</taxon>
        <taxon>Cyanophyceae</taxon>
        <taxon>Synechococcales</taxon>
        <taxon>Prochlorococcaceae</taxon>
        <taxon>Cyanobium</taxon>
    </lineage>
</organism>
<dbReference type="Proteomes" id="UP001304461">
    <property type="component" value="Unassembled WGS sequence"/>
</dbReference>
<dbReference type="EMBL" id="JAYGHX010000006">
    <property type="protein sequence ID" value="MEA5391833.1"/>
    <property type="molecule type" value="Genomic_DNA"/>
</dbReference>
<comment type="caution">
    <text evidence="2">The sequence shown here is derived from an EMBL/GenBank/DDBJ whole genome shotgun (WGS) entry which is preliminary data.</text>
</comment>